<dbReference type="Gene3D" id="3.10.450.10">
    <property type="match status" value="1"/>
</dbReference>
<sequence>MSCVEVPPNTYDPIVDVNSPTVVEAGKMAVEEHNKKENDNLVFVRVVSGLTPRFIVGILLWSYIIVIEAKTCYGYPVAYVAEIVKYVSFPPDSYKLISFKPILKYE</sequence>
<dbReference type="GO" id="GO:0004869">
    <property type="term" value="F:cysteine-type endopeptidase inhibitor activity"/>
    <property type="evidence" value="ECO:0007669"/>
    <property type="project" value="UniProtKB-KW"/>
</dbReference>
<keyword evidence="2" id="KW-0789">Thiol protease inhibitor</keyword>
<dbReference type="AlphaFoldDB" id="A0A9I9EIK9"/>
<evidence type="ECO:0000313" key="4">
    <source>
        <dbReference type="EnsemblPlants" id="MELO3C034352.2.1"/>
    </source>
</evidence>
<dbReference type="Gramene" id="MELO3C034352.2.1">
    <property type="protein sequence ID" value="MELO3C034352.2.1"/>
    <property type="gene ID" value="MELO3C034352.2"/>
</dbReference>
<keyword evidence="1" id="KW-0646">Protease inhibitor</keyword>
<proteinExistence type="predicted"/>
<reference evidence="4" key="1">
    <citation type="submission" date="2023-03" db="UniProtKB">
        <authorList>
            <consortium name="EnsemblPlants"/>
        </authorList>
    </citation>
    <scope>IDENTIFICATION</scope>
</reference>
<dbReference type="SUPFAM" id="SSF54403">
    <property type="entry name" value="Cystatin/monellin"/>
    <property type="match status" value="1"/>
</dbReference>
<accession>A0A9I9EIK9</accession>
<dbReference type="InterPro" id="IPR046350">
    <property type="entry name" value="Cystatin_sf"/>
</dbReference>
<evidence type="ECO:0000256" key="1">
    <source>
        <dbReference type="ARBA" id="ARBA00022690"/>
    </source>
</evidence>
<organism evidence="4">
    <name type="scientific">Cucumis melo</name>
    <name type="common">Muskmelon</name>
    <dbReference type="NCBI Taxonomy" id="3656"/>
    <lineage>
        <taxon>Eukaryota</taxon>
        <taxon>Viridiplantae</taxon>
        <taxon>Streptophyta</taxon>
        <taxon>Embryophyta</taxon>
        <taxon>Tracheophyta</taxon>
        <taxon>Spermatophyta</taxon>
        <taxon>Magnoliopsida</taxon>
        <taxon>eudicotyledons</taxon>
        <taxon>Gunneridae</taxon>
        <taxon>Pentapetalae</taxon>
        <taxon>rosids</taxon>
        <taxon>fabids</taxon>
        <taxon>Cucurbitales</taxon>
        <taxon>Cucurbitaceae</taxon>
        <taxon>Benincaseae</taxon>
        <taxon>Cucumis</taxon>
    </lineage>
</organism>
<dbReference type="PANTHER" id="PTHR47364:SF2">
    <property type="entry name" value="CYSTEINE PROTEINASE INHIBITOR 5"/>
    <property type="match status" value="1"/>
</dbReference>
<evidence type="ECO:0000259" key="3">
    <source>
        <dbReference type="Pfam" id="PF16845"/>
    </source>
</evidence>
<name>A0A9I9EIK9_CUCME</name>
<dbReference type="PANTHER" id="PTHR47364">
    <property type="entry name" value="CYSTEINE PROTEINASE INHIBITOR 5"/>
    <property type="match status" value="1"/>
</dbReference>
<dbReference type="CDD" id="cd00042">
    <property type="entry name" value="CY"/>
    <property type="match status" value="1"/>
</dbReference>
<evidence type="ECO:0000256" key="2">
    <source>
        <dbReference type="ARBA" id="ARBA00022704"/>
    </source>
</evidence>
<dbReference type="EnsemblPlants" id="MELO3C034352.2.1">
    <property type="protein sequence ID" value="MELO3C034352.2.1"/>
    <property type="gene ID" value="MELO3C034352.2"/>
</dbReference>
<feature type="domain" description="Cystatin" evidence="3">
    <location>
        <begin position="14"/>
        <end position="101"/>
    </location>
</feature>
<dbReference type="InterPro" id="IPR000010">
    <property type="entry name" value="Cystatin_dom"/>
</dbReference>
<protein>
    <recommendedName>
        <fullName evidence="3">Cystatin domain-containing protein</fullName>
    </recommendedName>
</protein>
<dbReference type="Pfam" id="PF16845">
    <property type="entry name" value="SQAPI"/>
    <property type="match status" value="1"/>
</dbReference>